<organism evidence="1 2">
    <name type="scientific">Melipona quadrifasciata</name>
    <dbReference type="NCBI Taxonomy" id="166423"/>
    <lineage>
        <taxon>Eukaryota</taxon>
        <taxon>Metazoa</taxon>
        <taxon>Ecdysozoa</taxon>
        <taxon>Arthropoda</taxon>
        <taxon>Hexapoda</taxon>
        <taxon>Insecta</taxon>
        <taxon>Pterygota</taxon>
        <taxon>Neoptera</taxon>
        <taxon>Endopterygota</taxon>
        <taxon>Hymenoptera</taxon>
        <taxon>Apocrita</taxon>
        <taxon>Aculeata</taxon>
        <taxon>Apoidea</taxon>
        <taxon>Anthophila</taxon>
        <taxon>Apidae</taxon>
        <taxon>Melipona</taxon>
    </lineage>
</organism>
<evidence type="ECO:0000313" key="1">
    <source>
        <dbReference type="EMBL" id="KOX72845.1"/>
    </source>
</evidence>
<proteinExistence type="predicted"/>
<dbReference type="Proteomes" id="UP000053105">
    <property type="component" value="Unassembled WGS sequence"/>
</dbReference>
<name>A0A0M8ZX16_9HYME</name>
<accession>A0A0M8ZX16</accession>
<evidence type="ECO:0000313" key="2">
    <source>
        <dbReference type="Proteomes" id="UP000053105"/>
    </source>
</evidence>
<reference evidence="1 2" key="1">
    <citation type="submission" date="2015-07" db="EMBL/GenBank/DDBJ databases">
        <title>The genome of Melipona quadrifasciata.</title>
        <authorList>
            <person name="Pan H."/>
            <person name="Kapheim K."/>
        </authorList>
    </citation>
    <scope>NUCLEOTIDE SEQUENCE [LARGE SCALE GENOMIC DNA]</scope>
    <source>
        <strain evidence="1">0111107301</strain>
        <tissue evidence="1">Whole body</tissue>
    </source>
</reference>
<sequence length="192" mass="22668">MCRLHVGDPFPNRSFVRKDKFRLVLPYRILDCSVRNELWRTAELDARERDKSNVKVQEGVTMYHGSWNKHDQNTSTIFGGTIFNIYYETVIHTVTRVPRADFTWKVKPFPSRTIIANAGRMTSRNLEIGTLRENKDIELYRFLDENSTQSLKKLITSTIKKILYLLKHGRNILRIKFFLKNSYASKKTFTFQ</sequence>
<dbReference type="EMBL" id="KQ435812">
    <property type="protein sequence ID" value="KOX72845.1"/>
    <property type="molecule type" value="Genomic_DNA"/>
</dbReference>
<keyword evidence="2" id="KW-1185">Reference proteome</keyword>
<protein>
    <submittedName>
        <fullName evidence="1">Uncharacterized protein</fullName>
    </submittedName>
</protein>
<gene>
    <name evidence="1" type="ORF">WN51_00785</name>
</gene>
<dbReference type="AlphaFoldDB" id="A0A0M8ZX16"/>